<gene>
    <name evidence="17" type="ORF">QYM36_005461</name>
</gene>
<evidence type="ECO:0000259" key="14">
    <source>
        <dbReference type="PROSITE" id="PS50081"/>
    </source>
</evidence>
<dbReference type="GO" id="GO:0005524">
    <property type="term" value="F:ATP binding"/>
    <property type="evidence" value="ECO:0007669"/>
    <property type="project" value="UniProtKB-KW"/>
</dbReference>
<keyword evidence="7" id="KW-0863">Zinc-finger</keyword>
<dbReference type="SUPFAM" id="SSF57889">
    <property type="entry name" value="Cysteine-rich domain"/>
    <property type="match status" value="2"/>
</dbReference>
<dbReference type="InterPro" id="IPR001206">
    <property type="entry name" value="Diacylglycerol_kinase_cat_dom"/>
</dbReference>
<keyword evidence="9" id="KW-0862">Zinc</keyword>
<dbReference type="CDD" id="cd20845">
    <property type="entry name" value="C1_DGKbeta_rpt1"/>
    <property type="match status" value="1"/>
</dbReference>
<dbReference type="GO" id="GO:0005509">
    <property type="term" value="F:calcium ion binding"/>
    <property type="evidence" value="ECO:0007669"/>
    <property type="project" value="InterPro"/>
</dbReference>
<evidence type="ECO:0000259" key="15">
    <source>
        <dbReference type="PROSITE" id="PS50146"/>
    </source>
</evidence>
<dbReference type="Pfam" id="PF00130">
    <property type="entry name" value="C1_1"/>
    <property type="match status" value="2"/>
</dbReference>
<dbReference type="FunFam" id="3.30.60.20:FF:000013">
    <property type="entry name" value="Diacylglycerol kinase"/>
    <property type="match status" value="1"/>
</dbReference>
<dbReference type="GO" id="GO:0007200">
    <property type="term" value="P:phospholipase C-activating G protein-coupled receptor signaling pathway"/>
    <property type="evidence" value="ECO:0007669"/>
    <property type="project" value="InterPro"/>
</dbReference>
<feature type="domain" description="Phorbol-ester/DAG-type" evidence="14">
    <location>
        <begin position="428"/>
        <end position="477"/>
    </location>
</feature>
<dbReference type="Gene3D" id="2.60.200.40">
    <property type="match status" value="1"/>
</dbReference>
<dbReference type="Pfam" id="PF00781">
    <property type="entry name" value="DAGK_cat"/>
    <property type="match status" value="1"/>
</dbReference>
<keyword evidence="18" id="KW-1185">Reference proteome</keyword>
<dbReference type="PANTHER" id="PTHR11255">
    <property type="entry name" value="DIACYLGLYCEROL KINASE"/>
    <property type="match status" value="1"/>
</dbReference>
<evidence type="ECO:0000256" key="5">
    <source>
        <dbReference type="ARBA" id="ARBA00022737"/>
    </source>
</evidence>
<dbReference type="GO" id="GO:0005886">
    <property type="term" value="C:plasma membrane"/>
    <property type="evidence" value="ECO:0007669"/>
    <property type="project" value="TreeGrafter"/>
</dbReference>
<feature type="compositionally biased region" description="Basic and acidic residues" evidence="13">
    <location>
        <begin position="21"/>
        <end position="30"/>
    </location>
</feature>
<dbReference type="Gene3D" id="1.10.238.110">
    <property type="entry name" value="Diacylglycerol kinase alpha"/>
    <property type="match status" value="2"/>
</dbReference>
<keyword evidence="10" id="KW-0106">Calcium</keyword>
<evidence type="ECO:0000256" key="6">
    <source>
        <dbReference type="ARBA" id="ARBA00022741"/>
    </source>
</evidence>
<dbReference type="InterPro" id="IPR037607">
    <property type="entry name" value="DGK"/>
</dbReference>
<evidence type="ECO:0000256" key="2">
    <source>
        <dbReference type="ARBA" id="ARBA00009280"/>
    </source>
</evidence>
<evidence type="ECO:0000256" key="12">
    <source>
        <dbReference type="RuleBase" id="RU361128"/>
    </source>
</evidence>
<feature type="domain" description="EF-hand" evidence="16">
    <location>
        <begin position="267"/>
        <end position="302"/>
    </location>
</feature>
<feature type="compositionally biased region" description="Low complexity" evidence="13">
    <location>
        <begin position="200"/>
        <end position="222"/>
    </location>
</feature>
<dbReference type="InterPro" id="IPR038199">
    <property type="entry name" value="DGK_typeI_N_sf"/>
</dbReference>
<evidence type="ECO:0000313" key="17">
    <source>
        <dbReference type="EMBL" id="KAK2718156.1"/>
    </source>
</evidence>
<dbReference type="FunFam" id="1.10.238.10:FF:000017">
    <property type="entry name" value="Diacylglycerol kinase"/>
    <property type="match status" value="1"/>
</dbReference>
<evidence type="ECO:0000256" key="11">
    <source>
        <dbReference type="ARBA" id="ARBA00022840"/>
    </source>
</evidence>
<dbReference type="PANTHER" id="PTHR11255:SF48">
    <property type="entry name" value="DIACYLGLYCEROL KINASE 1"/>
    <property type="match status" value="1"/>
</dbReference>
<name>A0AA88I4P2_ARTSF</name>
<dbReference type="PROSITE" id="PS00479">
    <property type="entry name" value="ZF_DAG_PE_1"/>
    <property type="match status" value="2"/>
</dbReference>
<feature type="domain" description="DAGKc" evidence="15">
    <location>
        <begin position="526"/>
        <end position="660"/>
    </location>
</feature>
<feature type="region of interest" description="Disordered" evidence="13">
    <location>
        <begin position="197"/>
        <end position="222"/>
    </location>
</feature>
<evidence type="ECO:0000256" key="4">
    <source>
        <dbReference type="ARBA" id="ARBA00022723"/>
    </source>
</evidence>
<dbReference type="SMART" id="SM00046">
    <property type="entry name" value="DAGKc"/>
    <property type="match status" value="1"/>
</dbReference>
<keyword evidence="6 12" id="KW-0547">Nucleotide-binding</keyword>
<dbReference type="Gene3D" id="3.30.60.20">
    <property type="match status" value="2"/>
</dbReference>
<keyword evidence="3 12" id="KW-0808">Transferase</keyword>
<dbReference type="PROSITE" id="PS50146">
    <property type="entry name" value="DAGK"/>
    <property type="match status" value="1"/>
</dbReference>
<dbReference type="InterPro" id="IPR011992">
    <property type="entry name" value="EF-hand-dom_pair"/>
</dbReference>
<dbReference type="PROSITE" id="PS50081">
    <property type="entry name" value="ZF_DAG_PE_2"/>
    <property type="match status" value="2"/>
</dbReference>
<reference evidence="17" key="1">
    <citation type="submission" date="2023-07" db="EMBL/GenBank/DDBJ databases">
        <title>Chromosome-level genome assembly of Artemia franciscana.</title>
        <authorList>
            <person name="Jo E."/>
        </authorList>
    </citation>
    <scope>NUCLEOTIDE SEQUENCE</scope>
    <source>
        <tissue evidence="17">Whole body</tissue>
    </source>
</reference>
<keyword evidence="4" id="KW-0479">Metal-binding</keyword>
<dbReference type="PROSITE" id="PS00018">
    <property type="entry name" value="EF_HAND_1"/>
    <property type="match status" value="2"/>
</dbReference>
<dbReference type="SMART" id="SM00054">
    <property type="entry name" value="EFh"/>
    <property type="match status" value="2"/>
</dbReference>
<dbReference type="InterPro" id="IPR016064">
    <property type="entry name" value="NAD/diacylglycerol_kinase_sf"/>
</dbReference>
<dbReference type="Pfam" id="PF00609">
    <property type="entry name" value="DAGK_acc"/>
    <property type="match status" value="1"/>
</dbReference>
<comment type="caution">
    <text evidence="17">The sequence shown here is derived from an EMBL/GenBank/DDBJ whole genome shotgun (WGS) entry which is preliminary data.</text>
</comment>
<accession>A0AA88I4P2</accession>
<dbReference type="Pfam" id="PF13499">
    <property type="entry name" value="EF-hand_7"/>
    <property type="match status" value="1"/>
</dbReference>
<dbReference type="InterPro" id="IPR000756">
    <property type="entry name" value="Diacylglycerol_kin_accessory"/>
</dbReference>
<evidence type="ECO:0000256" key="7">
    <source>
        <dbReference type="ARBA" id="ARBA00022771"/>
    </source>
</evidence>
<dbReference type="InterPro" id="IPR047471">
    <property type="entry name" value="C1_DGKbeta-like_rpt1"/>
</dbReference>
<evidence type="ECO:0000259" key="16">
    <source>
        <dbReference type="PROSITE" id="PS50222"/>
    </source>
</evidence>
<feature type="domain" description="EF-hand" evidence="16">
    <location>
        <begin position="312"/>
        <end position="347"/>
    </location>
</feature>
<evidence type="ECO:0000256" key="10">
    <source>
        <dbReference type="ARBA" id="ARBA00022837"/>
    </source>
</evidence>
<proteinExistence type="inferred from homology"/>
<evidence type="ECO:0000313" key="18">
    <source>
        <dbReference type="Proteomes" id="UP001187531"/>
    </source>
</evidence>
<dbReference type="CDD" id="cd20851">
    <property type="entry name" value="C1_DGK_typeI_like_rpt2"/>
    <property type="match status" value="1"/>
</dbReference>
<dbReference type="FunFam" id="1.10.238.110:FF:000008">
    <property type="entry name" value="Diacylglycerol kinase"/>
    <property type="match status" value="1"/>
</dbReference>
<dbReference type="SUPFAM" id="SSF47473">
    <property type="entry name" value="EF-hand"/>
    <property type="match status" value="2"/>
</dbReference>
<evidence type="ECO:0000256" key="13">
    <source>
        <dbReference type="SAM" id="MobiDB-lite"/>
    </source>
</evidence>
<keyword evidence="8 12" id="KW-0418">Kinase</keyword>
<dbReference type="Pfam" id="PF14513">
    <property type="entry name" value="DAG_kinase_N"/>
    <property type="match status" value="1"/>
</dbReference>
<comment type="similarity">
    <text evidence="2 12">Belongs to the eukaryotic diacylglycerol kinase family.</text>
</comment>
<dbReference type="SMART" id="SM00109">
    <property type="entry name" value="C1"/>
    <property type="match status" value="2"/>
</dbReference>
<dbReference type="GO" id="GO:0004143">
    <property type="term" value="F:ATP-dependent diacylglycerol kinase activity"/>
    <property type="evidence" value="ECO:0007669"/>
    <property type="project" value="UniProtKB-EC"/>
</dbReference>
<dbReference type="SUPFAM" id="SSF111331">
    <property type="entry name" value="NAD kinase/diacylglycerol kinase-like"/>
    <property type="match status" value="1"/>
</dbReference>
<dbReference type="EMBL" id="JAVRJZ010000009">
    <property type="protein sequence ID" value="KAK2718156.1"/>
    <property type="molecule type" value="Genomic_DNA"/>
</dbReference>
<dbReference type="Proteomes" id="UP001187531">
    <property type="component" value="Unassembled WGS sequence"/>
</dbReference>
<dbReference type="InterPro" id="IPR002048">
    <property type="entry name" value="EF_hand_dom"/>
</dbReference>
<evidence type="ECO:0000256" key="3">
    <source>
        <dbReference type="ARBA" id="ARBA00022679"/>
    </source>
</evidence>
<feature type="domain" description="Phorbol-ester/DAG-type" evidence="14">
    <location>
        <begin position="362"/>
        <end position="412"/>
    </location>
</feature>
<dbReference type="CDD" id="cd00051">
    <property type="entry name" value="EFh"/>
    <property type="match status" value="1"/>
</dbReference>
<dbReference type="InterPro" id="IPR017438">
    <property type="entry name" value="ATP-NAD_kinase_N"/>
</dbReference>
<dbReference type="InterPro" id="IPR002219">
    <property type="entry name" value="PKC_DAG/PE"/>
</dbReference>
<dbReference type="Gene3D" id="1.10.238.10">
    <property type="entry name" value="EF-hand"/>
    <property type="match status" value="1"/>
</dbReference>
<evidence type="ECO:0000256" key="9">
    <source>
        <dbReference type="ARBA" id="ARBA00022833"/>
    </source>
</evidence>
<comment type="catalytic activity">
    <reaction evidence="1 12">
        <text>a 1,2-diacyl-sn-glycerol + ATP = a 1,2-diacyl-sn-glycero-3-phosphate + ADP + H(+)</text>
        <dbReference type="Rhea" id="RHEA:10272"/>
        <dbReference type="ChEBI" id="CHEBI:15378"/>
        <dbReference type="ChEBI" id="CHEBI:17815"/>
        <dbReference type="ChEBI" id="CHEBI:30616"/>
        <dbReference type="ChEBI" id="CHEBI:58608"/>
        <dbReference type="ChEBI" id="CHEBI:456216"/>
        <dbReference type="EC" id="2.7.1.107"/>
    </reaction>
</comment>
<feature type="region of interest" description="Disordered" evidence="13">
    <location>
        <begin position="1"/>
        <end position="30"/>
    </location>
</feature>
<keyword evidence="11 12" id="KW-0067">ATP-binding</keyword>
<keyword evidence="5" id="KW-0677">Repeat</keyword>
<dbReference type="InterPro" id="IPR046349">
    <property type="entry name" value="C1-like_sf"/>
</dbReference>
<feature type="compositionally biased region" description="Basic residues" evidence="13">
    <location>
        <begin position="1"/>
        <end position="12"/>
    </location>
</feature>
<dbReference type="FunFam" id="3.40.50.10330:FF:000003">
    <property type="entry name" value="Diacylglycerol kinase"/>
    <property type="match status" value="1"/>
</dbReference>
<dbReference type="InterPro" id="IPR018247">
    <property type="entry name" value="EF_Hand_1_Ca_BS"/>
</dbReference>
<dbReference type="AlphaFoldDB" id="A0AA88I4P2"/>
<evidence type="ECO:0000256" key="8">
    <source>
        <dbReference type="ARBA" id="ARBA00022777"/>
    </source>
</evidence>
<dbReference type="PROSITE" id="PS50222">
    <property type="entry name" value="EF_HAND_2"/>
    <property type="match status" value="2"/>
</dbReference>
<dbReference type="SMART" id="SM00045">
    <property type="entry name" value="DAGKa"/>
    <property type="match status" value="1"/>
</dbReference>
<protein>
    <recommendedName>
        <fullName evidence="12">Diacylglycerol kinase</fullName>
        <shortName evidence="12">DAG kinase</shortName>
        <ecNumber evidence="12">2.7.1.107</ecNumber>
    </recommendedName>
</protein>
<sequence>MMVMLKGKKKDRRTLSNSESRSSDIEEKPCTRRWEKLSPAEFQQLQDLASYSTKKISDVLLEFSGDGVLSKCNPDGDVDYTTFKLVLDTYLDIETPEELCQHVFLSFVKKPSIVQPVLKEMAALSSTTICAPILSEANAEGSLKFPGLSERLHGITEKLGSLGHIRSDSEVAIRTRTGSAGASVHPLVCVTGTTPLDRCSTTSSSSPSHSAMSRNSSRKSNISNRIINGKSEDIRHLVRKQSLVDINSLRVLLKNVFCYFSLLEAGRPEDKLEFMFRLYDTDGNGVLDTNEMDCIINEMVAVAEYLGWDVTELKPILQDMMSEIDYDSDGTVSLEEWKRGGMTTIPLLVLLGLDTDAKEDGNHFWRLKHFKRPAYCNLCLTMLVGLGKKGLCCVFCKYTVHERCVQRAPASCISTYVKSKKSMQQTPLHHWVEGNCYGKCGKCKGAIKAYNGITGLRCRWCQIVLHNRCASQVKPECNLGVHRVHILPSTCICPTVLERHAAKRKSIVSATTPEGSPTSFQVTPLPGTCPLLVFINPRSGGRQGAKVLRKFQSILNPRQVYNLSQVSSLPGLMLFKDVPQFKVAVCGGDGTVGWLLETIDRVPFTKIPPIAIVPLGTGNDLARCLRWGGGYEGESISKLLDRIDRATTVMMDRWQIEVSTSPDEDAAHESGDIIPYTIFNNYYSVGVDAAICVKFHMEREKNPEKFNSRMKNKLWYFEFATSETFAASCKNLHEDIDLMCDGVSLDLANGPSLQGIALLNIPYTHGGSNLWGETTSRKRTKPIFNKARPKDRDRELSSSSFNSIDLSMAMQDIGDKQIEVIGLESCLHMGQVRTGLRASGRRLAQCSSVVIRTRKRFPMQVDGEPWMQAPCTIQITHKNQVPMLMSPPPPKARSIFRFFGAK</sequence>
<dbReference type="InterPro" id="IPR029477">
    <property type="entry name" value="DAG_kinase_typeI_N"/>
</dbReference>
<organism evidence="17 18">
    <name type="scientific">Artemia franciscana</name>
    <name type="common">Brine shrimp</name>
    <name type="synonym">Artemia sanfranciscana</name>
    <dbReference type="NCBI Taxonomy" id="6661"/>
    <lineage>
        <taxon>Eukaryota</taxon>
        <taxon>Metazoa</taxon>
        <taxon>Ecdysozoa</taxon>
        <taxon>Arthropoda</taxon>
        <taxon>Crustacea</taxon>
        <taxon>Branchiopoda</taxon>
        <taxon>Anostraca</taxon>
        <taxon>Artemiidae</taxon>
        <taxon>Artemia</taxon>
    </lineage>
</organism>
<dbReference type="EC" id="2.7.1.107" evidence="12"/>
<dbReference type="GO" id="GO:0008270">
    <property type="term" value="F:zinc ion binding"/>
    <property type="evidence" value="ECO:0007669"/>
    <property type="project" value="UniProtKB-KW"/>
</dbReference>
<evidence type="ECO:0000256" key="1">
    <source>
        <dbReference type="ARBA" id="ARBA00001383"/>
    </source>
</evidence>
<dbReference type="Gene3D" id="3.40.50.10330">
    <property type="entry name" value="Probable inorganic polyphosphate/atp-NAD kinase, domain 1"/>
    <property type="match status" value="1"/>
</dbReference>